<protein>
    <submittedName>
        <fullName evidence="2">Uncharacterized protein</fullName>
    </submittedName>
</protein>
<gene>
    <name evidence="2" type="ORF">X797_007435</name>
</gene>
<evidence type="ECO:0000313" key="3">
    <source>
        <dbReference type="Proteomes" id="UP000030151"/>
    </source>
</evidence>
<dbReference type="EMBL" id="JELW01000018">
    <property type="protein sequence ID" value="EXU99624.1"/>
    <property type="molecule type" value="Genomic_DNA"/>
</dbReference>
<evidence type="ECO:0000313" key="2">
    <source>
        <dbReference type="EMBL" id="EXU99624.1"/>
    </source>
</evidence>
<reference evidence="2 3" key="1">
    <citation type="submission" date="2014-02" db="EMBL/GenBank/DDBJ databases">
        <title>The genome sequence of the entomopathogenic fungus Metarhizium robertsii ARSEF 2575.</title>
        <authorList>
            <person name="Giuliano Garisto Donzelli B."/>
            <person name="Roe B.A."/>
            <person name="Macmil S.L."/>
            <person name="Krasnoff S.B."/>
            <person name="Gibson D.M."/>
        </authorList>
    </citation>
    <scope>NUCLEOTIDE SEQUENCE [LARGE SCALE GENOMIC DNA]</scope>
    <source>
        <strain evidence="2 3">ARSEF 2575</strain>
    </source>
</reference>
<dbReference type="HOGENOM" id="CLU_059039_1_0_1"/>
<organism evidence="2 3">
    <name type="scientific">Metarhizium robertsii</name>
    <dbReference type="NCBI Taxonomy" id="568076"/>
    <lineage>
        <taxon>Eukaryota</taxon>
        <taxon>Fungi</taxon>
        <taxon>Dikarya</taxon>
        <taxon>Ascomycota</taxon>
        <taxon>Pezizomycotina</taxon>
        <taxon>Sordariomycetes</taxon>
        <taxon>Hypocreomycetidae</taxon>
        <taxon>Hypocreales</taxon>
        <taxon>Clavicipitaceae</taxon>
        <taxon>Metarhizium</taxon>
    </lineage>
</organism>
<dbReference type="Proteomes" id="UP000030151">
    <property type="component" value="Unassembled WGS sequence"/>
</dbReference>
<dbReference type="eggNOG" id="ENOG502SU5G">
    <property type="taxonomic scope" value="Eukaryota"/>
</dbReference>
<comment type="caution">
    <text evidence="2">The sequence shown here is derived from an EMBL/GenBank/DDBJ whole genome shotgun (WGS) entry which is preliminary data.</text>
</comment>
<accession>A0A014N2D1</accession>
<name>A0A014N2D1_9HYPO</name>
<feature type="region of interest" description="Disordered" evidence="1">
    <location>
        <begin position="102"/>
        <end position="131"/>
    </location>
</feature>
<dbReference type="AlphaFoldDB" id="A0A014N2D1"/>
<dbReference type="OrthoDB" id="5429716at2759"/>
<sequence length="291" mass="30999">MPTPTEYFGYSVTNIGPLTTRFTPAPSCATTTPNVYIETELGDARGLYGFPSCSFPKYEGCLPNGKEFDELNRQLSATPHNGNLVYHSPGLRCPSGWKRVGTVHGGTKQPTRPEGAFTEITSASSSPNGVPEPIPRLEAYANVLGPSETLVWCCPRGFQANRDALCTSDLGPLSSVRYSQRCEVYLPTEDLLTVTSYQGTILSDPLVVVTPATTGISTSTYSIDPTETSGLVVVSAIPVVALVYRQEDRQGGLNSTNTSEIDDSASMRLKPNVVAIALGAALASWAVATII</sequence>
<feature type="compositionally biased region" description="Polar residues" evidence="1">
    <location>
        <begin position="119"/>
        <end position="128"/>
    </location>
</feature>
<proteinExistence type="predicted"/>
<evidence type="ECO:0000256" key="1">
    <source>
        <dbReference type="SAM" id="MobiDB-lite"/>
    </source>
</evidence>